<reference evidence="2 3" key="1">
    <citation type="journal article" date="2020" name="bioRxiv">
        <title>Whole genome comparisons of ergot fungi reveals the divergence and evolution of species within the genus Claviceps are the result of varying mechanisms driving genome evolution and host range expansion.</title>
        <authorList>
            <person name="Wyka S.A."/>
            <person name="Mondo S.J."/>
            <person name="Liu M."/>
            <person name="Dettman J."/>
            <person name="Nalam V."/>
            <person name="Broders K.D."/>
        </authorList>
    </citation>
    <scope>NUCLEOTIDE SEQUENCE [LARGE SCALE GENOMIC DNA]</scope>
    <source>
        <strain evidence="2 3">LM576</strain>
    </source>
</reference>
<evidence type="ECO:0000313" key="2">
    <source>
        <dbReference type="EMBL" id="KAG6117746.1"/>
    </source>
</evidence>
<comment type="caution">
    <text evidence="2">The sequence shown here is derived from an EMBL/GenBank/DDBJ whole genome shotgun (WGS) entry which is preliminary data.</text>
</comment>
<dbReference type="InterPro" id="IPR011333">
    <property type="entry name" value="SKP1/BTB/POZ_sf"/>
</dbReference>
<sequence length="280" mass="32163">MEASLSKEIFNSRPCVFVVGEDKREFLLHSDLIKRKSEALGKLTDISFAEGRNGYVVLRDDDVETFSAFAQFIYTGDYHLSFDMSAPDSAKESHGKGNHGIYAAQFRRPHNGLWRRFVQRNHYEDHDDLTDSYLLAPCEKSRSEDSEIDDLDVPYLNIGHMDKDCSDLFISHVRIFVFAQYYGVEALMDLSTQRLHKALCGFSLSIARIDDILALIRYCYEQPDLKRLKKMVAMYSAAVVNSQIQEVVIEDFEDLLQERGDFAADMAWFLACRVTSSLEY</sequence>
<organism evidence="2 3">
    <name type="scientific">Claviceps humidiphila</name>
    <dbReference type="NCBI Taxonomy" id="1294629"/>
    <lineage>
        <taxon>Eukaryota</taxon>
        <taxon>Fungi</taxon>
        <taxon>Dikarya</taxon>
        <taxon>Ascomycota</taxon>
        <taxon>Pezizomycotina</taxon>
        <taxon>Sordariomycetes</taxon>
        <taxon>Hypocreomycetidae</taxon>
        <taxon>Hypocreales</taxon>
        <taxon>Clavicipitaceae</taxon>
        <taxon>Claviceps</taxon>
    </lineage>
</organism>
<dbReference type="EMBL" id="SRQM01000127">
    <property type="protein sequence ID" value="KAG6117746.1"/>
    <property type="molecule type" value="Genomic_DNA"/>
</dbReference>
<accession>A0A9P7Q3S6</accession>
<dbReference type="PANTHER" id="PTHR47843:SF2">
    <property type="entry name" value="BTB DOMAIN-CONTAINING PROTEIN"/>
    <property type="match status" value="1"/>
</dbReference>
<keyword evidence="3" id="KW-1185">Reference proteome</keyword>
<dbReference type="PROSITE" id="PS50097">
    <property type="entry name" value="BTB"/>
    <property type="match status" value="1"/>
</dbReference>
<gene>
    <name evidence="2" type="ORF">E4U13_000820</name>
</gene>
<dbReference type="Gene3D" id="3.30.710.10">
    <property type="entry name" value="Potassium Channel Kv1.1, Chain A"/>
    <property type="match status" value="1"/>
</dbReference>
<protein>
    <recommendedName>
        <fullName evidence="1">BTB domain-containing protein</fullName>
    </recommendedName>
</protein>
<feature type="domain" description="BTB" evidence="1">
    <location>
        <begin position="13"/>
        <end position="82"/>
    </location>
</feature>
<name>A0A9P7Q3S6_9HYPO</name>
<dbReference type="Proteomes" id="UP000732380">
    <property type="component" value="Unassembled WGS sequence"/>
</dbReference>
<evidence type="ECO:0000313" key="3">
    <source>
        <dbReference type="Proteomes" id="UP000732380"/>
    </source>
</evidence>
<dbReference type="SUPFAM" id="SSF54695">
    <property type="entry name" value="POZ domain"/>
    <property type="match status" value="1"/>
</dbReference>
<dbReference type="PANTHER" id="PTHR47843">
    <property type="entry name" value="BTB DOMAIN-CONTAINING PROTEIN-RELATED"/>
    <property type="match status" value="1"/>
</dbReference>
<dbReference type="InterPro" id="IPR000210">
    <property type="entry name" value="BTB/POZ_dom"/>
</dbReference>
<proteinExistence type="predicted"/>
<evidence type="ECO:0000259" key="1">
    <source>
        <dbReference type="PROSITE" id="PS50097"/>
    </source>
</evidence>
<dbReference type="AlphaFoldDB" id="A0A9P7Q3S6"/>